<dbReference type="Proteomes" id="UP001162960">
    <property type="component" value="Chromosome"/>
</dbReference>
<dbReference type="RefSeq" id="WP_264455168.1">
    <property type="nucleotide sequence ID" value="NZ_CP083685.1"/>
</dbReference>
<dbReference type="AlphaFoldDB" id="A0AB38UA89"/>
<dbReference type="EMBL" id="CP083685">
    <property type="protein sequence ID" value="UYU89799.1"/>
    <property type="molecule type" value="Genomic_DNA"/>
</dbReference>
<accession>A0AB38UA89</accession>
<organism evidence="1 2">
    <name type="scientific">Bacteroides thetaiotaomicron</name>
    <dbReference type="NCBI Taxonomy" id="818"/>
    <lineage>
        <taxon>Bacteria</taxon>
        <taxon>Pseudomonadati</taxon>
        <taxon>Bacteroidota</taxon>
        <taxon>Bacteroidia</taxon>
        <taxon>Bacteroidales</taxon>
        <taxon>Bacteroidaceae</taxon>
        <taxon>Bacteroides</taxon>
    </lineage>
</organism>
<sequence>MRKKKSIISIDKLTLCYRATDEVIDKLNEYNELIDSDNSFTLVRVPSDEALFANSFHVMIKFPFGEAGNGFVERKFATLKTKLRSMEDDKKVNYVWLYIENWVFYEIFAFYGKNNKCNWLACVDYIADELGLSLNNITDLHVALDTNINFAKKIRHAQFDDDYEVILNGKARLDKKEVLDEILHVQTGDQCRLKTLTIYINPKKQDGLSLKIYDKKRELEKSNKNYIPQWNGLKDKNYRVELTIKNEHLKEFCQWKGEAIPDELLMATLTSQSQSQDILFDMLYYFSNRLLRFRYGGKVISIFQL</sequence>
<evidence type="ECO:0000313" key="2">
    <source>
        <dbReference type="Proteomes" id="UP001162960"/>
    </source>
</evidence>
<reference evidence="1" key="1">
    <citation type="submission" date="2021-06" db="EMBL/GenBank/DDBJ databases">
        <title>Interrogation of the integrated mobile genetic elements in gut-associated Bacteroides with a consensus prediction approach.</title>
        <authorList>
            <person name="Campbell D.E."/>
            <person name="Leigh J.R."/>
            <person name="Kim T."/>
            <person name="England W."/>
            <person name="Whitaker R.J."/>
            <person name="Degnan P.H."/>
        </authorList>
    </citation>
    <scope>NUCLEOTIDE SEQUENCE</scope>
    <source>
        <strain evidence="1">VPI-3443</strain>
    </source>
</reference>
<gene>
    <name evidence="1" type="ORF">KQP74_17850</name>
</gene>
<protein>
    <submittedName>
        <fullName evidence="1">Uncharacterized protein</fullName>
    </submittedName>
</protein>
<evidence type="ECO:0000313" key="1">
    <source>
        <dbReference type="EMBL" id="UYU89799.1"/>
    </source>
</evidence>
<name>A0AB38UA89_BACT4</name>
<proteinExistence type="predicted"/>